<dbReference type="InterPro" id="IPR014721">
    <property type="entry name" value="Ribsml_uS5_D2-typ_fold_subgr"/>
</dbReference>
<reference evidence="7 8" key="1">
    <citation type="submission" date="2021-10" db="EMBL/GenBank/DDBJ databases">
        <title>Collection of gut derived symbiotic bacterial strains cultured from healthy donors.</title>
        <authorList>
            <person name="Lin H."/>
            <person name="Littmann E."/>
            <person name="Kohout C."/>
            <person name="Pamer E.G."/>
        </authorList>
    </citation>
    <scope>NUCLEOTIDE SEQUENCE [LARGE SCALE GENOMIC DNA]</scope>
    <source>
        <strain evidence="7 8">DFI.1.165</strain>
    </source>
</reference>
<evidence type="ECO:0000313" key="8">
    <source>
        <dbReference type="Proteomes" id="UP001299546"/>
    </source>
</evidence>
<dbReference type="Pfam" id="PF00288">
    <property type="entry name" value="GHMP_kinases_N"/>
    <property type="match status" value="1"/>
</dbReference>
<dbReference type="PIRSF" id="PIRSF000530">
    <property type="entry name" value="Galactokinase"/>
    <property type="match status" value="1"/>
</dbReference>
<dbReference type="InterPro" id="IPR006204">
    <property type="entry name" value="GHMP_kinase_N_dom"/>
</dbReference>
<dbReference type="PANTHER" id="PTHR10457">
    <property type="entry name" value="MEVALONATE KINASE/GALACTOKINASE"/>
    <property type="match status" value="1"/>
</dbReference>
<dbReference type="SUPFAM" id="SSF55060">
    <property type="entry name" value="GHMP Kinase, C-terminal domain"/>
    <property type="match status" value="1"/>
</dbReference>
<feature type="domain" description="Galactokinase N-terminal" evidence="6">
    <location>
        <begin position="42"/>
        <end position="91"/>
    </location>
</feature>
<dbReference type="Proteomes" id="UP001299546">
    <property type="component" value="Unassembled WGS sequence"/>
</dbReference>
<evidence type="ECO:0000256" key="2">
    <source>
        <dbReference type="ARBA" id="ARBA00022741"/>
    </source>
</evidence>
<dbReference type="SUPFAM" id="SSF54211">
    <property type="entry name" value="Ribosomal protein S5 domain 2-like"/>
    <property type="match status" value="1"/>
</dbReference>
<dbReference type="InterPro" id="IPR019539">
    <property type="entry name" value="GalKase_N"/>
</dbReference>
<dbReference type="InterPro" id="IPR000705">
    <property type="entry name" value="Galactokinase"/>
</dbReference>
<name>A0ABS8DCE2_9FIRM</name>
<evidence type="ECO:0000256" key="4">
    <source>
        <dbReference type="ARBA" id="ARBA00022840"/>
    </source>
</evidence>
<evidence type="ECO:0000259" key="5">
    <source>
        <dbReference type="Pfam" id="PF00288"/>
    </source>
</evidence>
<evidence type="ECO:0000259" key="6">
    <source>
        <dbReference type="Pfam" id="PF10509"/>
    </source>
</evidence>
<comment type="caution">
    <text evidence="7">The sequence shown here is derived from an EMBL/GenBank/DDBJ whole genome shotgun (WGS) entry which is preliminary data.</text>
</comment>
<sequence>MKQVTEIMEEMKAGKLRGLLEDIYVDAHVIPAQEARYIKAMEKFTALFGPQEVEIYSAAGRSEVGGNHTDHQQGMVLATSINLDVIAVVSKNEDSAVRVVSEGYKMIELSAEDLEKRPEEEETSIGLIRGVLRGLRDRGYKTGGFNAYMTSDVLGGSGLSSSAAFETVIGTIVDGLYNEMSISMVEIAQIGQFAENVFFGKPSGLMDQMACAVGGMIHIDFKDPEKPKVEKVDVDFEAYHYSLCIVDVKASHSDLTYAYALVPEEMKKVCDYFGKKHLREIEPEEFYTHIPEIRKVTGDRAVLRAIHFYGDNERVQKEVDALKNGEFKEFLKLVKESGDSSFKYLQNIYTNEDVQNQSMSIALAVSERVLGGHGVCRVHGGGFAGTIQVFVENDFVETYRRAMDEIFGAGACHVLKVRKYGGLKVM</sequence>
<proteinExistence type="inferred from homology"/>
<keyword evidence="3" id="KW-0418">Kinase</keyword>
<dbReference type="PANTHER" id="PTHR10457:SF7">
    <property type="entry name" value="GALACTOKINASE-RELATED"/>
    <property type="match status" value="1"/>
</dbReference>
<dbReference type="PRINTS" id="PR00959">
    <property type="entry name" value="MEVGALKINASE"/>
</dbReference>
<dbReference type="Pfam" id="PF10509">
    <property type="entry name" value="GalKase_gal_bdg"/>
    <property type="match status" value="1"/>
</dbReference>
<evidence type="ECO:0000313" key="7">
    <source>
        <dbReference type="EMBL" id="MCB7386071.1"/>
    </source>
</evidence>
<protein>
    <submittedName>
        <fullName evidence="7">Galactokinase</fullName>
    </submittedName>
</protein>
<dbReference type="InterPro" id="IPR006206">
    <property type="entry name" value="Mevalonate/galactokinase"/>
</dbReference>
<dbReference type="RefSeq" id="WP_066732216.1">
    <property type="nucleotide sequence ID" value="NZ_JAJCIQ010000001.1"/>
</dbReference>
<dbReference type="InterPro" id="IPR036554">
    <property type="entry name" value="GHMP_kinase_C_sf"/>
</dbReference>
<dbReference type="InterPro" id="IPR020568">
    <property type="entry name" value="Ribosomal_Su5_D2-typ_SF"/>
</dbReference>
<keyword evidence="3" id="KW-0808">Transferase</keyword>
<keyword evidence="2" id="KW-0547">Nucleotide-binding</keyword>
<evidence type="ECO:0000256" key="1">
    <source>
        <dbReference type="ARBA" id="ARBA00006566"/>
    </source>
</evidence>
<keyword evidence="8" id="KW-1185">Reference proteome</keyword>
<evidence type="ECO:0000256" key="3">
    <source>
        <dbReference type="ARBA" id="ARBA00022777"/>
    </source>
</evidence>
<dbReference type="Gene3D" id="3.30.70.890">
    <property type="entry name" value="GHMP kinase, C-terminal domain"/>
    <property type="match status" value="1"/>
</dbReference>
<dbReference type="PRINTS" id="PR00473">
    <property type="entry name" value="GALCTOKINASE"/>
</dbReference>
<gene>
    <name evidence="7" type="ORF">LIZ65_02120</name>
</gene>
<feature type="domain" description="GHMP kinase N-terminal" evidence="5">
    <location>
        <begin position="128"/>
        <end position="215"/>
    </location>
</feature>
<comment type="similarity">
    <text evidence="1">Belongs to the GHMP kinase family. GalK subfamily.</text>
</comment>
<dbReference type="EMBL" id="JAJCIS010000001">
    <property type="protein sequence ID" value="MCB7386071.1"/>
    <property type="molecule type" value="Genomic_DNA"/>
</dbReference>
<organism evidence="7 8">
    <name type="scientific">Bariatricus massiliensis</name>
    <dbReference type="NCBI Taxonomy" id="1745713"/>
    <lineage>
        <taxon>Bacteria</taxon>
        <taxon>Bacillati</taxon>
        <taxon>Bacillota</taxon>
        <taxon>Clostridia</taxon>
        <taxon>Lachnospirales</taxon>
        <taxon>Lachnospiraceae</taxon>
        <taxon>Bariatricus</taxon>
    </lineage>
</organism>
<keyword evidence="4" id="KW-0067">ATP-binding</keyword>
<dbReference type="Gene3D" id="3.30.230.10">
    <property type="match status" value="1"/>
</dbReference>
<accession>A0ABS8DCE2</accession>